<dbReference type="EMBL" id="WBKG01000017">
    <property type="protein sequence ID" value="KAB1986780.1"/>
    <property type="molecule type" value="Genomic_DNA"/>
</dbReference>
<accession>A0A7J5DFP9</accession>
<dbReference type="Proteomes" id="UP000442990">
    <property type="component" value="Unassembled WGS sequence"/>
</dbReference>
<proteinExistence type="predicted"/>
<sequence>MTARDLAAALPDIGTLKDLCRSMAMAEAILNPDGERIYSYSAQWSETEQVASMRNGSGDEYDIVFAPDGAYIRGFDHESPLSPYHREDVPRPWPGVLDSVPETFRRHVEEPAFADEDGCPVVTVCLWRAADAPSWETGRITFPEGHPDPDGSHWLFELLLAPTPEAFRSFAEDYYEVPADIEALRHIYALRPLGQRDIAALNPSAGAETVIAAAKAIGYPLATDLRPAAG</sequence>
<keyword evidence="2" id="KW-1185">Reference proteome</keyword>
<organism evidence="1 2">
    <name type="scientific">Streptomyces triticiradicis</name>
    <dbReference type="NCBI Taxonomy" id="2651189"/>
    <lineage>
        <taxon>Bacteria</taxon>
        <taxon>Bacillati</taxon>
        <taxon>Actinomycetota</taxon>
        <taxon>Actinomycetes</taxon>
        <taxon>Kitasatosporales</taxon>
        <taxon>Streptomycetaceae</taxon>
        <taxon>Streptomyces</taxon>
    </lineage>
</organism>
<evidence type="ECO:0000313" key="1">
    <source>
        <dbReference type="EMBL" id="KAB1986780.1"/>
    </source>
</evidence>
<dbReference type="AlphaFoldDB" id="A0A7J5DFP9"/>
<gene>
    <name evidence="1" type="ORF">F8144_20915</name>
</gene>
<reference evidence="1 2" key="1">
    <citation type="submission" date="2019-09" db="EMBL/GenBank/DDBJ databases">
        <title>Isolation and identification of active actinomycetes.</title>
        <authorList>
            <person name="Yu Z."/>
            <person name="Han C."/>
            <person name="Yu B."/>
        </authorList>
    </citation>
    <scope>NUCLEOTIDE SEQUENCE [LARGE SCALE GENOMIC DNA]</scope>
    <source>
        <strain evidence="1 2">NEAU-H2</strain>
    </source>
</reference>
<protein>
    <submittedName>
        <fullName evidence="1">Uncharacterized protein</fullName>
    </submittedName>
</protein>
<name>A0A7J5DFP9_9ACTN</name>
<dbReference type="RefSeq" id="WP_151470879.1">
    <property type="nucleotide sequence ID" value="NZ_WBKG01000017.1"/>
</dbReference>
<comment type="caution">
    <text evidence="1">The sequence shown here is derived from an EMBL/GenBank/DDBJ whole genome shotgun (WGS) entry which is preliminary data.</text>
</comment>
<evidence type="ECO:0000313" key="2">
    <source>
        <dbReference type="Proteomes" id="UP000442990"/>
    </source>
</evidence>